<comment type="caution">
    <text evidence="1">The sequence shown here is derived from an EMBL/GenBank/DDBJ whole genome shotgun (WGS) entry which is preliminary data.</text>
</comment>
<dbReference type="RefSeq" id="WP_086789354.1">
    <property type="nucleotide sequence ID" value="NZ_JAGIOO010000001.1"/>
</dbReference>
<evidence type="ECO:0008006" key="3">
    <source>
        <dbReference type="Google" id="ProtNLM"/>
    </source>
</evidence>
<protein>
    <recommendedName>
        <fullName evidence="3">Phage tail protein</fullName>
    </recommendedName>
</protein>
<name>A0ABS5A532_9PSEU</name>
<dbReference type="InterPro" id="IPR010667">
    <property type="entry name" value="Phage_T4_Gp19"/>
</dbReference>
<evidence type="ECO:0000313" key="1">
    <source>
        <dbReference type="EMBL" id="MBP2471698.1"/>
    </source>
</evidence>
<dbReference type="Proteomes" id="UP001519363">
    <property type="component" value="Unassembled WGS sequence"/>
</dbReference>
<dbReference type="Pfam" id="PF06841">
    <property type="entry name" value="Phage_T4_gp19"/>
    <property type="match status" value="1"/>
</dbReference>
<sequence>MRASIDLTTRRPPMPSYRFRVVVGDDVMSFVRVTGLQTGREPLGARRHNVDFTLTRGVCSVRGELWNWLCSAWGDRVEEKDLAISLTNDPGPELLVTWRVRSAYPTRIAAPSFDHRHEQVAIAELTMSAESMTVEYH</sequence>
<evidence type="ECO:0000313" key="2">
    <source>
        <dbReference type="Proteomes" id="UP001519363"/>
    </source>
</evidence>
<dbReference type="EMBL" id="JAGIOO010000001">
    <property type="protein sequence ID" value="MBP2471698.1"/>
    <property type="molecule type" value="Genomic_DNA"/>
</dbReference>
<keyword evidence="2" id="KW-1185">Reference proteome</keyword>
<reference evidence="1 2" key="1">
    <citation type="submission" date="2021-03" db="EMBL/GenBank/DDBJ databases">
        <title>Sequencing the genomes of 1000 actinobacteria strains.</title>
        <authorList>
            <person name="Klenk H.-P."/>
        </authorList>
    </citation>
    <scope>NUCLEOTIDE SEQUENCE [LARGE SCALE GENOMIC DNA]</scope>
    <source>
        <strain evidence="1 2">DSM 44580</strain>
    </source>
</reference>
<accession>A0ABS5A532</accession>
<gene>
    <name evidence="1" type="ORF">JOF53_000570</name>
</gene>
<proteinExistence type="predicted"/>
<organism evidence="1 2">
    <name type="scientific">Crossiella equi</name>
    <dbReference type="NCBI Taxonomy" id="130796"/>
    <lineage>
        <taxon>Bacteria</taxon>
        <taxon>Bacillati</taxon>
        <taxon>Actinomycetota</taxon>
        <taxon>Actinomycetes</taxon>
        <taxon>Pseudonocardiales</taxon>
        <taxon>Pseudonocardiaceae</taxon>
        <taxon>Crossiella</taxon>
    </lineage>
</organism>